<dbReference type="PANTHER" id="PTHR45527">
    <property type="entry name" value="NONRIBOSOMAL PEPTIDE SYNTHETASE"/>
    <property type="match status" value="1"/>
</dbReference>
<dbReference type="SUPFAM" id="SSF47336">
    <property type="entry name" value="ACP-like"/>
    <property type="match status" value="1"/>
</dbReference>
<protein>
    <submittedName>
        <fullName evidence="3">Phosphopantetheine binding protein</fullName>
    </submittedName>
</protein>
<evidence type="ECO:0000313" key="4">
    <source>
        <dbReference type="Proteomes" id="UP000319728"/>
    </source>
</evidence>
<dbReference type="GO" id="GO:0043041">
    <property type="term" value="P:amino acid activation for nonribosomal peptide biosynthetic process"/>
    <property type="evidence" value="ECO:0007669"/>
    <property type="project" value="TreeGrafter"/>
</dbReference>
<evidence type="ECO:0000256" key="1">
    <source>
        <dbReference type="ARBA" id="ARBA00022450"/>
    </source>
</evidence>
<dbReference type="InterPro" id="IPR036736">
    <property type="entry name" value="ACP-like_sf"/>
</dbReference>
<dbReference type="GO" id="GO:0044550">
    <property type="term" value="P:secondary metabolite biosynthetic process"/>
    <property type="evidence" value="ECO:0007669"/>
    <property type="project" value="TreeGrafter"/>
</dbReference>
<sequence length="92" mass="9830">MDNTVEETVAEAWCDILGTADVHLDDDFFACGGDSMLAMMLLAQVERELDVELSLEGLFVDGSFGALLAACGRASRPKGADECRLPDAGFSR</sequence>
<dbReference type="InterPro" id="IPR006162">
    <property type="entry name" value="Ppantetheine_attach_site"/>
</dbReference>
<dbReference type="InterPro" id="IPR009081">
    <property type="entry name" value="PP-bd_ACP"/>
</dbReference>
<dbReference type="PANTHER" id="PTHR45527:SF1">
    <property type="entry name" value="FATTY ACID SYNTHASE"/>
    <property type="match status" value="1"/>
</dbReference>
<dbReference type="PROSITE" id="PS50075">
    <property type="entry name" value="CARRIER"/>
    <property type="match status" value="1"/>
</dbReference>
<dbReference type="GO" id="GO:0005737">
    <property type="term" value="C:cytoplasm"/>
    <property type="evidence" value="ECO:0007669"/>
    <property type="project" value="TreeGrafter"/>
</dbReference>
<dbReference type="AlphaFoldDB" id="A0A562WJF7"/>
<proteinExistence type="predicted"/>
<dbReference type="RefSeq" id="WP_186499956.1">
    <property type="nucleotide sequence ID" value="NZ_AP023438.1"/>
</dbReference>
<dbReference type="PROSITE" id="PS00012">
    <property type="entry name" value="PHOSPHOPANTETHEINE"/>
    <property type="match status" value="1"/>
</dbReference>
<dbReference type="GO" id="GO:0031177">
    <property type="term" value="F:phosphopantetheine binding"/>
    <property type="evidence" value="ECO:0007669"/>
    <property type="project" value="TreeGrafter"/>
</dbReference>
<gene>
    <name evidence="3" type="ORF">JD81_03840</name>
</gene>
<keyword evidence="1" id="KW-0596">Phosphopantetheine</keyword>
<keyword evidence="4" id="KW-1185">Reference proteome</keyword>
<dbReference type="Proteomes" id="UP000319728">
    <property type="component" value="Unassembled WGS sequence"/>
</dbReference>
<keyword evidence="2" id="KW-0597">Phosphoprotein</keyword>
<dbReference type="InterPro" id="IPR029058">
    <property type="entry name" value="AB_hydrolase_fold"/>
</dbReference>
<evidence type="ECO:0000256" key="2">
    <source>
        <dbReference type="ARBA" id="ARBA00022553"/>
    </source>
</evidence>
<evidence type="ECO:0000313" key="3">
    <source>
        <dbReference type="EMBL" id="TWJ30302.1"/>
    </source>
</evidence>
<dbReference type="Pfam" id="PF00550">
    <property type="entry name" value="PP-binding"/>
    <property type="match status" value="1"/>
</dbReference>
<name>A0A562WJF7_9ACTN</name>
<organism evidence="3 4">
    <name type="scientific">Micromonospora sagamiensis</name>
    <dbReference type="NCBI Taxonomy" id="47875"/>
    <lineage>
        <taxon>Bacteria</taxon>
        <taxon>Bacillati</taxon>
        <taxon>Actinomycetota</taxon>
        <taxon>Actinomycetes</taxon>
        <taxon>Micromonosporales</taxon>
        <taxon>Micromonosporaceae</taxon>
        <taxon>Micromonospora</taxon>
    </lineage>
</organism>
<reference evidence="3 4" key="1">
    <citation type="submission" date="2019-07" db="EMBL/GenBank/DDBJ databases">
        <title>R&amp;d 2014.</title>
        <authorList>
            <person name="Klenk H.-P."/>
        </authorList>
    </citation>
    <scope>NUCLEOTIDE SEQUENCE [LARGE SCALE GENOMIC DNA]</scope>
    <source>
        <strain evidence="3 4">DSM 43912</strain>
    </source>
</reference>
<accession>A0A562WJF7</accession>
<dbReference type="EMBL" id="VLLP01000001">
    <property type="protein sequence ID" value="TWJ30302.1"/>
    <property type="molecule type" value="Genomic_DNA"/>
</dbReference>
<dbReference type="Gene3D" id="3.40.50.1820">
    <property type="entry name" value="alpha/beta hydrolase"/>
    <property type="match status" value="1"/>
</dbReference>
<comment type="caution">
    <text evidence="3">The sequence shown here is derived from an EMBL/GenBank/DDBJ whole genome shotgun (WGS) entry which is preliminary data.</text>
</comment>